<evidence type="ECO:0000313" key="11">
    <source>
        <dbReference type="EMBL" id="EAS00872.2"/>
    </source>
</evidence>
<dbReference type="PROSITE" id="PS50042">
    <property type="entry name" value="CNMP_BINDING_3"/>
    <property type="match status" value="1"/>
</dbReference>
<dbReference type="Proteomes" id="UP000009168">
    <property type="component" value="Unassembled WGS sequence"/>
</dbReference>
<evidence type="ECO:0000256" key="2">
    <source>
        <dbReference type="ARBA" id="ARBA00022448"/>
    </source>
</evidence>
<evidence type="ECO:0000256" key="8">
    <source>
        <dbReference type="SAM" id="MobiDB-lite"/>
    </source>
</evidence>
<protein>
    <submittedName>
        <fullName evidence="11">Cyclic nucleotide-binding protein</fullName>
    </submittedName>
</protein>
<dbReference type="Pfam" id="PF00520">
    <property type="entry name" value="Ion_trans"/>
    <property type="match status" value="1"/>
</dbReference>
<evidence type="ECO:0000256" key="9">
    <source>
        <dbReference type="SAM" id="Phobius"/>
    </source>
</evidence>
<keyword evidence="2" id="KW-0813">Transport</keyword>
<comment type="subcellular location">
    <subcellularLocation>
        <location evidence="1">Membrane</location>
        <topology evidence="1">Multi-pass membrane protein</topology>
    </subcellularLocation>
</comment>
<keyword evidence="7" id="KW-0175">Coiled coil</keyword>
<keyword evidence="5" id="KW-0406">Ion transport</keyword>
<keyword evidence="3 9" id="KW-0812">Transmembrane</keyword>
<gene>
    <name evidence="11" type="ORF">TTHERM_00310420</name>
</gene>
<keyword evidence="12" id="KW-1185">Reference proteome</keyword>
<feature type="transmembrane region" description="Helical" evidence="9">
    <location>
        <begin position="273"/>
        <end position="301"/>
    </location>
</feature>
<feature type="transmembrane region" description="Helical" evidence="9">
    <location>
        <begin position="358"/>
        <end position="378"/>
    </location>
</feature>
<feature type="region of interest" description="Disordered" evidence="8">
    <location>
        <begin position="49"/>
        <end position="70"/>
    </location>
</feature>
<dbReference type="OrthoDB" id="421226at2759"/>
<accession>I7ML16</accession>
<feature type="compositionally biased region" description="Polar residues" evidence="8">
    <location>
        <begin position="1320"/>
        <end position="1338"/>
    </location>
</feature>
<dbReference type="SUPFAM" id="SSF51206">
    <property type="entry name" value="cAMP-binding domain-like"/>
    <property type="match status" value="1"/>
</dbReference>
<feature type="compositionally biased region" description="Basic residues" evidence="8">
    <location>
        <begin position="1339"/>
        <end position="1352"/>
    </location>
</feature>
<dbReference type="InterPro" id="IPR005821">
    <property type="entry name" value="Ion_trans_dom"/>
</dbReference>
<dbReference type="InParanoid" id="I7ML16"/>
<dbReference type="PANTHER" id="PTHR47823:SF9">
    <property type="entry name" value="CHROMOSOME UNDETERMINED SCAFFOLD_10, WHOLE GENOME SHOTGUN SEQUENCE"/>
    <property type="match status" value="1"/>
</dbReference>
<dbReference type="Gene3D" id="1.10.287.70">
    <property type="match status" value="1"/>
</dbReference>
<name>I7ML16_TETTS</name>
<evidence type="ECO:0000256" key="6">
    <source>
        <dbReference type="ARBA" id="ARBA00023136"/>
    </source>
</evidence>
<dbReference type="GO" id="GO:0005216">
    <property type="term" value="F:monoatomic ion channel activity"/>
    <property type="evidence" value="ECO:0007669"/>
    <property type="project" value="InterPro"/>
</dbReference>
<dbReference type="EMBL" id="GG662608">
    <property type="protein sequence ID" value="EAS00872.2"/>
    <property type="molecule type" value="Genomic_DNA"/>
</dbReference>
<evidence type="ECO:0000256" key="1">
    <source>
        <dbReference type="ARBA" id="ARBA00004141"/>
    </source>
</evidence>
<organism evidence="11 12">
    <name type="scientific">Tetrahymena thermophila (strain SB210)</name>
    <dbReference type="NCBI Taxonomy" id="312017"/>
    <lineage>
        <taxon>Eukaryota</taxon>
        <taxon>Sar</taxon>
        <taxon>Alveolata</taxon>
        <taxon>Ciliophora</taxon>
        <taxon>Intramacronucleata</taxon>
        <taxon>Oligohymenophorea</taxon>
        <taxon>Hymenostomatida</taxon>
        <taxon>Tetrahymenina</taxon>
        <taxon>Tetrahymenidae</taxon>
        <taxon>Tetrahymena</taxon>
    </lineage>
</organism>
<dbReference type="GO" id="GO:0016020">
    <property type="term" value="C:membrane"/>
    <property type="evidence" value="ECO:0007669"/>
    <property type="project" value="UniProtKB-SubCell"/>
</dbReference>
<evidence type="ECO:0000259" key="10">
    <source>
        <dbReference type="PROSITE" id="PS50042"/>
    </source>
</evidence>
<keyword evidence="6 9" id="KW-0472">Membrane</keyword>
<feature type="region of interest" description="Disordered" evidence="8">
    <location>
        <begin position="1320"/>
        <end position="1356"/>
    </location>
</feature>
<dbReference type="PANTHER" id="PTHR47823">
    <property type="entry name" value="ION_TRANS DOMAIN-CONTAINING PROTEIN"/>
    <property type="match status" value="1"/>
</dbReference>
<feature type="transmembrane region" description="Helical" evidence="9">
    <location>
        <begin position="142"/>
        <end position="161"/>
    </location>
</feature>
<proteinExistence type="predicted"/>
<keyword evidence="4 9" id="KW-1133">Transmembrane helix</keyword>
<feature type="coiled-coil region" evidence="7">
    <location>
        <begin position="1022"/>
        <end position="1078"/>
    </location>
</feature>
<sequence length="1558" mass="182333">MQLFRQAKSDYSQEGKEVLASPITAKDYPIDNTYSSNLLKNQTLSATVKQKNGSPNLGAQKQSTFKTSLKSNESKGLSSVVKKSRKWDAIKDVYNAQKFQIAALKTLFKRLETYQKGSDKSQALQIKKRDLIYIDPDNSLYFIWKCITGIAMLYYPIMIPIRNCFELNNYDHIVYDYFLDGLFLIDIFLNFITGRIEEGVKIQNVGKISKLYLKQEFIYDIIAIFPWQKLEKKTTSFGFILLKLLRLRYRSRFIEFLRSFIFKIFGSGKNIQYALLTYNILIILSQVLFCIHMLNCIWITLGKFNDGKTSWIQLVIQGDENIENYIKTLYTNGFYYIVTTISTVGYGDISCQTSYEMFFACLCMFFGIALFGYIQGGLVDAIKHSLLSGEIKQSNDENEFQTWLIQREQNIEYPLSSKKLKTMRECFQFSSKYEFSNTVLESEYFQDLPPLDQAKVFVFYFSEFVTVYSTFFRNISDVSLTRQIIGALKPVYIPKDTIVQGYLCNSNGIYFIFKGQIIVQKVIEVNDKLELLPFRELTHGSFIGENCLLKKSSRFNYVVDQDTDLYCFFISSEQIYQILEDYPFVFQQLVKFASFRNKFFKLEGEKVEQQNQIYKTTHQPRKSFFRKQTEKNFEKQMTQHIELNAIKETTNNNSDEEIESVQSEDDNQDVQVGNKMQLLYQFEKNSEDQKQQIFTEIQSENIITNLFKQMNIFSQTFKHKRHSNIQNQQIQNNDQKSITKKQGMFDEFQKEKQSNDSKSPQQDYSQLPKSELGGSSPNQQANQNDTNCQLAQINLSINPHQNYETLIKSQISQNKSDNQDTLRQNLIREDSIFSDMSDKSSLPNQIRYDLKKTKQSLFKQSEKKVNSFQNVKHMKSSSYSQINIQKQIKKQTLKKNKSMYILGKQIPFIYQIDFLNNQKINNPLNQNEEQTKEAKQSINQVRYFEVNPNRKDSSKNSYYDSQNQNNKIQFQNNNLTDSSKIDAQEKLKDEILFTEQSLKSELIPKTKIQSQQTEKSVQEVELINLESINDQTESDLEDLQIKQQNLSYFKQEKSTYIKKFLQNLNNQENNSMQDQNKNELDSMPQEQLIQNSTIQQINERGSIVQQKNLQKDYQLLQSKQIEQDLSKLNWCQNFSKSSSQINQQQAAEKQPSTQIEQLNSQQYLKNIDKSKNILDINLITQDCEKEQDQLLFRKIETLYQPQSRQNNHKNSGELIETTTQNNSENNSVKNIKRNQTIGQNTHKKYQSDKKVASNNKKKIYQSQIQGIMKQAEIETMSYRSRNESKFQQNENQQSMNQNQINLNQNQRNRNKSNFVKQINVDQNQNSQSPNNIKQSSPRNNKKKLNSNKHARKVSNEILTPLNQYQYKGGNKSFTVLLSQNQHENNTQEHLSNFKALIQIMNVVRNSKPNEKQEQNDNAIYQKEENTFSNDQNIDLKLSAYVQTDIDEEEEEKKYVENILDKSIDVPIGLIEPSFTTEELDNIFPYLKSTVTRLDRRADDLFKSINEFKVFCLEKVQKIKSLKKAKSAKSSQKNIPNQDKKDCKQVLQTQILFQKVTFQ</sequence>
<reference evidence="12" key="1">
    <citation type="journal article" date="2006" name="PLoS Biol.">
        <title>Macronuclear genome sequence of the ciliate Tetrahymena thermophila, a model eukaryote.</title>
        <authorList>
            <person name="Eisen J.A."/>
            <person name="Coyne R.S."/>
            <person name="Wu M."/>
            <person name="Wu D."/>
            <person name="Thiagarajan M."/>
            <person name="Wortman J.R."/>
            <person name="Badger J.H."/>
            <person name="Ren Q."/>
            <person name="Amedeo P."/>
            <person name="Jones K.M."/>
            <person name="Tallon L.J."/>
            <person name="Delcher A.L."/>
            <person name="Salzberg S.L."/>
            <person name="Silva J.C."/>
            <person name="Haas B.J."/>
            <person name="Majoros W.H."/>
            <person name="Farzad M."/>
            <person name="Carlton J.M."/>
            <person name="Smith R.K. Jr."/>
            <person name="Garg J."/>
            <person name="Pearlman R.E."/>
            <person name="Karrer K.M."/>
            <person name="Sun L."/>
            <person name="Manning G."/>
            <person name="Elde N.C."/>
            <person name="Turkewitz A.P."/>
            <person name="Asai D.J."/>
            <person name="Wilkes D.E."/>
            <person name="Wang Y."/>
            <person name="Cai H."/>
            <person name="Collins K."/>
            <person name="Stewart B.A."/>
            <person name="Lee S.R."/>
            <person name="Wilamowska K."/>
            <person name="Weinberg Z."/>
            <person name="Ruzzo W.L."/>
            <person name="Wloga D."/>
            <person name="Gaertig J."/>
            <person name="Frankel J."/>
            <person name="Tsao C.-C."/>
            <person name="Gorovsky M.A."/>
            <person name="Keeling P.J."/>
            <person name="Waller R.F."/>
            <person name="Patron N.J."/>
            <person name="Cherry J.M."/>
            <person name="Stover N.A."/>
            <person name="Krieger C.J."/>
            <person name="del Toro C."/>
            <person name="Ryder H.F."/>
            <person name="Williamson S.C."/>
            <person name="Barbeau R.A."/>
            <person name="Hamilton E.P."/>
            <person name="Orias E."/>
        </authorList>
    </citation>
    <scope>NUCLEOTIDE SEQUENCE [LARGE SCALE GENOMIC DNA]</scope>
    <source>
        <strain evidence="12">SB210</strain>
    </source>
</reference>
<dbReference type="SUPFAM" id="SSF81324">
    <property type="entry name" value="Voltage-gated potassium channels"/>
    <property type="match status" value="1"/>
</dbReference>
<dbReference type="InterPro" id="IPR000595">
    <property type="entry name" value="cNMP-bd_dom"/>
</dbReference>
<dbReference type="InterPro" id="IPR014710">
    <property type="entry name" value="RmlC-like_jellyroll"/>
</dbReference>
<evidence type="ECO:0000256" key="4">
    <source>
        <dbReference type="ARBA" id="ARBA00022989"/>
    </source>
</evidence>
<dbReference type="KEGG" id="tet:TTHERM_00310420"/>
<feature type="region of interest" description="Disordered" evidence="8">
    <location>
        <begin position="1218"/>
        <end position="1257"/>
    </location>
</feature>
<feature type="domain" description="Cyclic nucleotide-binding" evidence="10">
    <location>
        <begin position="471"/>
        <end position="579"/>
    </location>
</feature>
<dbReference type="RefSeq" id="XP_001021117.2">
    <property type="nucleotide sequence ID" value="XM_001021117.2"/>
</dbReference>
<dbReference type="GeneID" id="7842779"/>
<dbReference type="Gene3D" id="2.60.120.10">
    <property type="entry name" value="Jelly Rolls"/>
    <property type="match status" value="1"/>
</dbReference>
<evidence type="ECO:0000256" key="5">
    <source>
        <dbReference type="ARBA" id="ARBA00023065"/>
    </source>
</evidence>
<feature type="region of interest" description="Disordered" evidence="8">
    <location>
        <begin position="947"/>
        <end position="966"/>
    </location>
</feature>
<evidence type="ECO:0000313" key="12">
    <source>
        <dbReference type="Proteomes" id="UP000009168"/>
    </source>
</evidence>
<feature type="transmembrane region" description="Helical" evidence="9">
    <location>
        <begin position="173"/>
        <end position="192"/>
    </location>
</feature>
<evidence type="ECO:0000256" key="7">
    <source>
        <dbReference type="SAM" id="Coils"/>
    </source>
</evidence>
<evidence type="ECO:0000256" key="3">
    <source>
        <dbReference type="ARBA" id="ARBA00022692"/>
    </source>
</evidence>
<feature type="compositionally biased region" description="Low complexity" evidence="8">
    <location>
        <begin position="1218"/>
        <end position="1227"/>
    </location>
</feature>
<feature type="compositionally biased region" description="Polar residues" evidence="8">
    <location>
        <begin position="756"/>
        <end position="783"/>
    </location>
</feature>
<feature type="transmembrane region" description="Helical" evidence="9">
    <location>
        <begin position="333"/>
        <end position="351"/>
    </location>
</feature>
<feature type="region of interest" description="Disordered" evidence="8">
    <location>
        <begin position="749"/>
        <end position="783"/>
    </location>
</feature>
<dbReference type="InterPro" id="IPR018490">
    <property type="entry name" value="cNMP-bd_dom_sf"/>
</dbReference>